<gene>
    <name evidence="2" type="ORF">DYI25_14990</name>
</gene>
<feature type="transmembrane region" description="Helical" evidence="1">
    <location>
        <begin position="53"/>
        <end position="75"/>
    </location>
</feature>
<evidence type="ECO:0008006" key="4">
    <source>
        <dbReference type="Google" id="ProtNLM"/>
    </source>
</evidence>
<protein>
    <recommendedName>
        <fullName evidence="4">DUF5317 domain-containing protein</fullName>
    </recommendedName>
</protein>
<organism evidence="2 3">
    <name type="scientific">Mesobacillus boroniphilus</name>
    <dbReference type="NCBI Taxonomy" id="308892"/>
    <lineage>
        <taxon>Bacteria</taxon>
        <taxon>Bacillati</taxon>
        <taxon>Bacillota</taxon>
        <taxon>Bacilli</taxon>
        <taxon>Bacillales</taxon>
        <taxon>Bacillaceae</taxon>
        <taxon>Mesobacillus</taxon>
    </lineage>
</organism>
<accession>A0A944GYP0</accession>
<dbReference type="Proteomes" id="UP000761411">
    <property type="component" value="Unassembled WGS sequence"/>
</dbReference>
<evidence type="ECO:0000313" key="2">
    <source>
        <dbReference type="EMBL" id="MBS8265731.1"/>
    </source>
</evidence>
<feature type="transmembrane region" description="Helical" evidence="1">
    <location>
        <begin position="82"/>
        <end position="98"/>
    </location>
</feature>
<keyword evidence="1" id="KW-0472">Membrane</keyword>
<dbReference type="AlphaFoldDB" id="A0A944GYP0"/>
<sequence>MVFDGIIISFVIALFRKGNLRGLSDLRLKAGWIFPLLLVVQLAVYYFQNDYAALGHASASIYMVVYVLGLIFLFINRNHRGFIVVFIGVFLNFLVMAINGGRMPVSAEAAAILDPSYIQALKEGLYAKHALLDSSTKLGMLADIIPLTDPYPRTQVISIGDVVMNIGIFLFIQYLMVEMPKNKEAQDINLSTEGGGLG</sequence>
<reference evidence="2 3" key="1">
    <citation type="journal article" date="2021" name="Microorganisms">
        <title>Bacterial Dimethylsulfoniopropionate Biosynthesis in the East China Sea.</title>
        <authorList>
            <person name="Liu J."/>
            <person name="Zhang Y."/>
            <person name="Liu J."/>
            <person name="Zhong H."/>
            <person name="Williams B.T."/>
            <person name="Zheng Y."/>
            <person name="Curson A.R.J."/>
            <person name="Sun C."/>
            <person name="Sun H."/>
            <person name="Song D."/>
            <person name="Wagner Mackenzie B."/>
            <person name="Bermejo Martinez A."/>
            <person name="Todd J.D."/>
            <person name="Zhang X.H."/>
        </authorList>
    </citation>
    <scope>NUCLEOTIDE SEQUENCE [LARGE SCALE GENOMIC DNA]</scope>
    <source>
        <strain evidence="2 3">ESS08</strain>
    </source>
</reference>
<dbReference type="RefSeq" id="WP_213370302.1">
    <property type="nucleotide sequence ID" value="NZ_QTKX01000002.1"/>
</dbReference>
<dbReference type="Pfam" id="PF17248">
    <property type="entry name" value="DUF5317"/>
    <property type="match status" value="1"/>
</dbReference>
<evidence type="ECO:0000313" key="3">
    <source>
        <dbReference type="Proteomes" id="UP000761411"/>
    </source>
</evidence>
<name>A0A944GYP0_9BACI</name>
<evidence type="ECO:0000256" key="1">
    <source>
        <dbReference type="SAM" id="Phobius"/>
    </source>
</evidence>
<keyword evidence="1" id="KW-0812">Transmembrane</keyword>
<dbReference type="InterPro" id="IPR035168">
    <property type="entry name" value="DUF5317"/>
</dbReference>
<keyword evidence="1" id="KW-1133">Transmembrane helix</keyword>
<comment type="caution">
    <text evidence="2">The sequence shown here is derived from an EMBL/GenBank/DDBJ whole genome shotgun (WGS) entry which is preliminary data.</text>
</comment>
<dbReference type="EMBL" id="QTKX01000002">
    <property type="protein sequence ID" value="MBS8265731.1"/>
    <property type="molecule type" value="Genomic_DNA"/>
</dbReference>
<feature type="transmembrane region" description="Helical" evidence="1">
    <location>
        <begin position="156"/>
        <end position="177"/>
    </location>
</feature>
<keyword evidence="3" id="KW-1185">Reference proteome</keyword>
<proteinExistence type="predicted"/>
<feature type="transmembrane region" description="Helical" evidence="1">
    <location>
        <begin position="26"/>
        <end position="47"/>
    </location>
</feature>